<feature type="compositionally biased region" description="Basic and acidic residues" evidence="3">
    <location>
        <begin position="42"/>
        <end position="54"/>
    </location>
</feature>
<keyword evidence="1 2" id="KW-0694">RNA-binding</keyword>
<feature type="compositionally biased region" description="Basic and acidic residues" evidence="3">
    <location>
        <begin position="16"/>
        <end position="27"/>
    </location>
</feature>
<protein>
    <recommendedName>
        <fullName evidence="8">U2 snRNP-associated SURP motif-containing protein</fullName>
    </recommendedName>
</protein>
<dbReference type="SUPFAM" id="SSF109905">
    <property type="entry name" value="Surp module (SWAP domain)"/>
    <property type="match status" value="1"/>
</dbReference>
<dbReference type="InterPro" id="IPR006569">
    <property type="entry name" value="CID_dom"/>
</dbReference>
<feature type="compositionally biased region" description="Basic and acidic residues" evidence="3">
    <location>
        <begin position="572"/>
        <end position="585"/>
    </location>
</feature>
<dbReference type="GO" id="GO:0005634">
    <property type="term" value="C:nucleus"/>
    <property type="evidence" value="ECO:0007669"/>
    <property type="project" value="TreeGrafter"/>
</dbReference>
<gene>
    <name evidence="7" type="ORF">HPHI1048_LOCUS18212</name>
</gene>
<dbReference type="Pfam" id="PF01805">
    <property type="entry name" value="Surp"/>
    <property type="match status" value="1"/>
</dbReference>
<feature type="compositionally biased region" description="Basic and acidic residues" evidence="3">
    <location>
        <begin position="115"/>
        <end position="129"/>
    </location>
</feature>
<feature type="region of interest" description="Disordered" evidence="3">
    <location>
        <begin position="115"/>
        <end position="142"/>
    </location>
</feature>
<dbReference type="CDD" id="cd12223">
    <property type="entry name" value="RRM_SR140"/>
    <property type="match status" value="1"/>
</dbReference>
<dbReference type="Gene3D" id="1.25.40.90">
    <property type="match status" value="1"/>
</dbReference>
<feature type="region of interest" description="Disordered" evidence="3">
    <location>
        <begin position="1"/>
        <end position="54"/>
    </location>
</feature>
<feature type="region of interest" description="Disordered" evidence="3">
    <location>
        <begin position="387"/>
        <end position="417"/>
    </location>
</feature>
<dbReference type="SMART" id="SM00360">
    <property type="entry name" value="RRM"/>
    <property type="match status" value="1"/>
</dbReference>
<evidence type="ECO:0000256" key="1">
    <source>
        <dbReference type="ARBA" id="ARBA00022884"/>
    </source>
</evidence>
<dbReference type="Pfam" id="PF04818">
    <property type="entry name" value="CID"/>
    <property type="match status" value="1"/>
</dbReference>
<evidence type="ECO:0008006" key="8">
    <source>
        <dbReference type="Google" id="ProtNLM"/>
    </source>
</evidence>
<reference evidence="7" key="1">
    <citation type="submission" date="2021-01" db="EMBL/GenBank/DDBJ databases">
        <authorList>
            <person name="Corre E."/>
            <person name="Pelletier E."/>
            <person name="Niang G."/>
            <person name="Scheremetjew M."/>
            <person name="Finn R."/>
            <person name="Kale V."/>
            <person name="Holt S."/>
            <person name="Cochrane G."/>
            <person name="Meng A."/>
            <person name="Brown T."/>
            <person name="Cohen L."/>
        </authorList>
    </citation>
    <scope>NUCLEOTIDE SEQUENCE</scope>
    <source>
        <strain evidence="7">CCMP325</strain>
    </source>
</reference>
<dbReference type="InterPro" id="IPR000504">
    <property type="entry name" value="RRM_dom"/>
</dbReference>
<dbReference type="SUPFAM" id="SSF48464">
    <property type="entry name" value="ENTH/VHS domain"/>
    <property type="match status" value="1"/>
</dbReference>
<accession>A0A7S0F0C9</accession>
<dbReference type="InterPro" id="IPR008942">
    <property type="entry name" value="ENTH_VHS"/>
</dbReference>
<dbReference type="Pfam" id="PF00076">
    <property type="entry name" value="RRM_1"/>
    <property type="match status" value="1"/>
</dbReference>
<dbReference type="GO" id="GO:0006396">
    <property type="term" value="P:RNA processing"/>
    <property type="evidence" value="ECO:0007669"/>
    <property type="project" value="InterPro"/>
</dbReference>
<feature type="region of interest" description="Disordered" evidence="3">
    <location>
        <begin position="562"/>
        <end position="621"/>
    </location>
</feature>
<evidence type="ECO:0000256" key="2">
    <source>
        <dbReference type="PROSITE-ProRule" id="PRU00176"/>
    </source>
</evidence>
<dbReference type="SUPFAM" id="SSF54928">
    <property type="entry name" value="RNA-binding domain, RBD"/>
    <property type="match status" value="1"/>
</dbReference>
<feature type="compositionally biased region" description="Low complexity" evidence="3">
    <location>
        <begin position="562"/>
        <end position="571"/>
    </location>
</feature>
<evidence type="ECO:0000259" key="4">
    <source>
        <dbReference type="PROSITE" id="PS50102"/>
    </source>
</evidence>
<name>A0A7S0F0C9_9CRYP</name>
<dbReference type="GO" id="GO:0003723">
    <property type="term" value="F:RNA binding"/>
    <property type="evidence" value="ECO:0007669"/>
    <property type="project" value="UniProtKB-UniRule"/>
</dbReference>
<dbReference type="SMART" id="SM00648">
    <property type="entry name" value="SWAP"/>
    <property type="match status" value="1"/>
</dbReference>
<evidence type="ECO:0000259" key="5">
    <source>
        <dbReference type="PROSITE" id="PS50128"/>
    </source>
</evidence>
<dbReference type="PANTHER" id="PTHR23140:SF0">
    <property type="entry name" value="U2 SNRNP-ASSOCIATED SURP MOTIF-CONTAINING PROTEIN"/>
    <property type="match status" value="1"/>
</dbReference>
<sequence length="621" mass="69567">MPELPWGLDSSKLAKGSKDSITQDKIKGFQIGNQTKSRFQKHKEEQEAKKKQEEEEAAKVFEDFVASFETDGTAKPKGFVRGEVVQKGSNPLGSNAGPLVRPGEVYSMIPKHETYREEKQSFDPKKSPTETKGINKAHNKKRGIEELMKELRGTTPASKAQKTEELIASHFRDMGQGSFDDGDENTTNLYVGNLHPQISEEMLMKEFGKYGPIASVKIMWPRTDEEKSRQRNCGFVNMMDRKSAEAAKDSLNGKEFFGLEMRIGWGKAMSKGAVPCYAMKPGEKEEPVLFRRTGEVTVKFPKSNDVRQMIDKMAEYVVKEGHEFEKAILNREKDNPLFEFLWDVDSRNGVYYKWKVFSLAQGDSQTDWRRAPFQMFVGGVVWTPPGDVESAPPPLERKKSRSRSRSPGHGNSGAALTDGEVEELQSMLRSMTAEREDIGDAMYWSIRRAEAAQDIVDIIAQSLTILKTPIPTKIARLFLVSDILHNSSAAVKKASMFRTCFEKTMPQIFEALGEKLRSPDVGRMTAEAMKDKVLRVLRVWEVWCIYPNDMIQQLEDTFLGNASSKAPAKPSADSHDRLGAEKSIDGESLDGEPLDGESLDGEPLDGEPLDGESLDGEPLDE</sequence>
<feature type="compositionally biased region" description="Acidic residues" evidence="3">
    <location>
        <begin position="587"/>
        <end position="621"/>
    </location>
</feature>
<proteinExistence type="predicted"/>
<dbReference type="EMBL" id="HBEO01027025">
    <property type="protein sequence ID" value="CAD8498397.1"/>
    <property type="molecule type" value="Transcribed_RNA"/>
</dbReference>
<dbReference type="PROSITE" id="PS51391">
    <property type="entry name" value="CID"/>
    <property type="match status" value="1"/>
</dbReference>
<dbReference type="Gene3D" id="3.30.70.330">
    <property type="match status" value="1"/>
</dbReference>
<evidence type="ECO:0000256" key="3">
    <source>
        <dbReference type="SAM" id="MobiDB-lite"/>
    </source>
</evidence>
<evidence type="ECO:0000313" key="7">
    <source>
        <dbReference type="EMBL" id="CAD8498397.1"/>
    </source>
</evidence>
<feature type="domain" description="CID" evidence="6">
    <location>
        <begin position="416"/>
        <end position="562"/>
    </location>
</feature>
<dbReference type="InterPro" id="IPR012677">
    <property type="entry name" value="Nucleotide-bd_a/b_plait_sf"/>
</dbReference>
<dbReference type="PROSITE" id="PS50128">
    <property type="entry name" value="SURP"/>
    <property type="match status" value="1"/>
</dbReference>
<dbReference type="InterPro" id="IPR035979">
    <property type="entry name" value="RBD_domain_sf"/>
</dbReference>
<dbReference type="AlphaFoldDB" id="A0A7S0F0C9"/>
<dbReference type="PROSITE" id="PS50102">
    <property type="entry name" value="RRM"/>
    <property type="match status" value="1"/>
</dbReference>
<dbReference type="InterPro" id="IPR035967">
    <property type="entry name" value="SWAP/Surp_sf"/>
</dbReference>
<dbReference type="InterPro" id="IPR051485">
    <property type="entry name" value="SR-CTD_assoc_factor"/>
</dbReference>
<dbReference type="SMART" id="SM00582">
    <property type="entry name" value="RPR"/>
    <property type="match status" value="1"/>
</dbReference>
<organism evidence="7">
    <name type="scientific">Hanusia phi</name>
    <dbReference type="NCBI Taxonomy" id="3032"/>
    <lineage>
        <taxon>Eukaryota</taxon>
        <taxon>Cryptophyceae</taxon>
        <taxon>Pyrenomonadales</taxon>
        <taxon>Geminigeraceae</taxon>
        <taxon>Hanusia</taxon>
    </lineage>
</organism>
<dbReference type="InterPro" id="IPR000061">
    <property type="entry name" value="Surp"/>
</dbReference>
<dbReference type="PANTHER" id="PTHR23140">
    <property type="entry name" value="RNA PROCESSING PROTEIN LD23810P"/>
    <property type="match status" value="1"/>
</dbReference>
<feature type="domain" description="SURP motif" evidence="5">
    <location>
        <begin position="309"/>
        <end position="351"/>
    </location>
</feature>
<evidence type="ECO:0000259" key="6">
    <source>
        <dbReference type="PROSITE" id="PS51391"/>
    </source>
</evidence>
<dbReference type="Gene3D" id="1.10.10.790">
    <property type="entry name" value="Surp module"/>
    <property type="match status" value="1"/>
</dbReference>
<feature type="domain" description="RRM" evidence="4">
    <location>
        <begin position="187"/>
        <end position="268"/>
    </location>
</feature>
<dbReference type="InterPro" id="IPR035009">
    <property type="entry name" value="SR140_RRM"/>
</dbReference>